<accession>A0ACC1C6W1</accession>
<proteinExistence type="predicted"/>
<protein>
    <submittedName>
        <fullName evidence="1">Uncharacterized protein</fullName>
    </submittedName>
</protein>
<dbReference type="Proteomes" id="UP001164250">
    <property type="component" value="Chromosome 1"/>
</dbReference>
<organism evidence="1 2">
    <name type="scientific">Pistacia atlantica</name>
    <dbReference type="NCBI Taxonomy" id="434234"/>
    <lineage>
        <taxon>Eukaryota</taxon>
        <taxon>Viridiplantae</taxon>
        <taxon>Streptophyta</taxon>
        <taxon>Embryophyta</taxon>
        <taxon>Tracheophyta</taxon>
        <taxon>Spermatophyta</taxon>
        <taxon>Magnoliopsida</taxon>
        <taxon>eudicotyledons</taxon>
        <taxon>Gunneridae</taxon>
        <taxon>Pentapetalae</taxon>
        <taxon>rosids</taxon>
        <taxon>malvids</taxon>
        <taxon>Sapindales</taxon>
        <taxon>Anacardiaceae</taxon>
        <taxon>Pistacia</taxon>
    </lineage>
</organism>
<name>A0ACC1C6W1_9ROSI</name>
<dbReference type="EMBL" id="CM047897">
    <property type="protein sequence ID" value="KAJ0111288.1"/>
    <property type="molecule type" value="Genomic_DNA"/>
</dbReference>
<gene>
    <name evidence="1" type="ORF">Patl1_02202</name>
</gene>
<evidence type="ECO:0000313" key="2">
    <source>
        <dbReference type="Proteomes" id="UP001164250"/>
    </source>
</evidence>
<comment type="caution">
    <text evidence="1">The sequence shown here is derived from an EMBL/GenBank/DDBJ whole genome shotgun (WGS) entry which is preliminary data.</text>
</comment>
<sequence length="41" mass="4610">MAPPNSSFSSIIFFFAFFLDSFVSSFSSFSVSIDYLLCKLL</sequence>
<keyword evidence="2" id="KW-1185">Reference proteome</keyword>
<reference evidence="2" key="1">
    <citation type="journal article" date="2023" name="G3 (Bethesda)">
        <title>Genome assembly and association tests identify interacting loci associated with vigor, precocity, and sex in interspecific pistachio rootstocks.</title>
        <authorList>
            <person name="Palmer W."/>
            <person name="Jacygrad E."/>
            <person name="Sagayaradj S."/>
            <person name="Cavanaugh K."/>
            <person name="Han R."/>
            <person name="Bertier L."/>
            <person name="Beede B."/>
            <person name="Kafkas S."/>
            <person name="Golino D."/>
            <person name="Preece J."/>
            <person name="Michelmore R."/>
        </authorList>
    </citation>
    <scope>NUCLEOTIDE SEQUENCE [LARGE SCALE GENOMIC DNA]</scope>
</reference>
<evidence type="ECO:0000313" key="1">
    <source>
        <dbReference type="EMBL" id="KAJ0111288.1"/>
    </source>
</evidence>